<protein>
    <recommendedName>
        <fullName evidence="2">protein-glutamate methylesterase</fullName>
        <ecNumber evidence="2">3.1.1.61</ecNumber>
    </recommendedName>
</protein>
<dbReference type="GO" id="GO:0000156">
    <property type="term" value="F:phosphorelay response regulator activity"/>
    <property type="evidence" value="ECO:0007669"/>
    <property type="project" value="InterPro"/>
</dbReference>
<dbReference type="AlphaFoldDB" id="A0A099M1W6"/>
<dbReference type="PROSITE" id="PS50122">
    <property type="entry name" value="CHEB"/>
    <property type="match status" value="1"/>
</dbReference>
<keyword evidence="1 4" id="KW-0378">Hydrolase</keyword>
<feature type="active site" evidence="4">
    <location>
        <position position="136"/>
    </location>
</feature>
<dbReference type="GO" id="GO:0006935">
    <property type="term" value="P:chemotaxis"/>
    <property type="evidence" value="ECO:0007669"/>
    <property type="project" value="UniProtKB-UniRule"/>
</dbReference>
<name>A0A099M1W6_9VIBR</name>
<keyword evidence="5" id="KW-0812">Transmembrane</keyword>
<keyword evidence="8" id="KW-1185">Reference proteome</keyword>
<dbReference type="RefSeq" id="WP_039427266.1">
    <property type="nucleotide sequence ID" value="NZ_CP051120.1"/>
</dbReference>
<dbReference type="PANTHER" id="PTHR42872:SF3">
    <property type="entry name" value="PROTEIN-GLUTAMATE METHYLESTERASE_PROTEIN-GLUTAMINE GLUTAMINASE 1"/>
    <property type="match status" value="1"/>
</dbReference>
<dbReference type="STRING" id="29495.EA26_10460"/>
<dbReference type="Proteomes" id="UP000029994">
    <property type="component" value="Unassembled WGS sequence"/>
</dbReference>
<dbReference type="GO" id="GO:0008984">
    <property type="term" value="F:protein-glutamate methylesterase activity"/>
    <property type="evidence" value="ECO:0007669"/>
    <property type="project" value="UniProtKB-EC"/>
</dbReference>
<feature type="domain" description="CheB-type methylesterase" evidence="6">
    <location>
        <begin position="7"/>
        <end position="193"/>
    </location>
</feature>
<sequence>MSCRGHTYSAVVIGASAGGLAAVGAVLRELKDSFCLPILLVQHISPSPESYMATHFDSKSHLSVQEAEDKLPIRRGNMYIAPPNYHMMVEVDGCIALSVDPPVNYSRPSIDVLFETAADYYGPSLVGVVLTGANSDGALGLKKIKQMGGLAVVQSVESAEAQAMPAAAIETANVDHILPLDEIGHFLNSLCDC</sequence>
<dbReference type="EC" id="3.1.1.61" evidence="2"/>
<evidence type="ECO:0000259" key="6">
    <source>
        <dbReference type="PROSITE" id="PS50122"/>
    </source>
</evidence>
<dbReference type="InterPro" id="IPR000673">
    <property type="entry name" value="Sig_transdc_resp-reg_Me-estase"/>
</dbReference>
<evidence type="ECO:0000313" key="8">
    <source>
        <dbReference type="Proteomes" id="UP000029994"/>
    </source>
</evidence>
<dbReference type="GeneID" id="43683599"/>
<evidence type="ECO:0000256" key="1">
    <source>
        <dbReference type="ARBA" id="ARBA00022801"/>
    </source>
</evidence>
<feature type="active site" evidence="4">
    <location>
        <position position="16"/>
    </location>
</feature>
<keyword evidence="5" id="KW-1133">Transmembrane helix</keyword>
<dbReference type="PANTHER" id="PTHR42872">
    <property type="entry name" value="PROTEIN-GLUTAMATE METHYLESTERASE/PROTEIN-GLUTAMINE GLUTAMINASE"/>
    <property type="match status" value="1"/>
</dbReference>
<dbReference type="Pfam" id="PF01339">
    <property type="entry name" value="CheB_methylest"/>
    <property type="match status" value="1"/>
</dbReference>
<dbReference type="EMBL" id="JMCG01000001">
    <property type="protein sequence ID" value="KGK11703.1"/>
    <property type="molecule type" value="Genomic_DNA"/>
</dbReference>
<organism evidence="7 8">
    <name type="scientific">Vibrio navarrensis</name>
    <dbReference type="NCBI Taxonomy" id="29495"/>
    <lineage>
        <taxon>Bacteria</taxon>
        <taxon>Pseudomonadati</taxon>
        <taxon>Pseudomonadota</taxon>
        <taxon>Gammaproteobacteria</taxon>
        <taxon>Vibrionales</taxon>
        <taxon>Vibrionaceae</taxon>
        <taxon>Vibrio</taxon>
    </lineage>
</organism>
<keyword evidence="5" id="KW-0472">Membrane</keyword>
<feature type="active site" evidence="4">
    <location>
        <position position="43"/>
    </location>
</feature>
<dbReference type="SUPFAM" id="SSF52738">
    <property type="entry name" value="Methylesterase CheB, C-terminal domain"/>
    <property type="match status" value="1"/>
</dbReference>
<proteinExistence type="predicted"/>
<dbReference type="InterPro" id="IPR035909">
    <property type="entry name" value="CheB_C"/>
</dbReference>
<dbReference type="Gene3D" id="3.40.50.180">
    <property type="entry name" value="Methylesterase CheB, C-terminal domain"/>
    <property type="match status" value="1"/>
</dbReference>
<dbReference type="CDD" id="cd16433">
    <property type="entry name" value="CheB"/>
    <property type="match status" value="1"/>
</dbReference>
<evidence type="ECO:0000256" key="4">
    <source>
        <dbReference type="PROSITE-ProRule" id="PRU00050"/>
    </source>
</evidence>
<accession>A0A099M1W6</accession>
<dbReference type="eggNOG" id="COG2201">
    <property type="taxonomic scope" value="Bacteria"/>
</dbReference>
<keyword evidence="4" id="KW-0145">Chemotaxis</keyword>
<comment type="catalytic activity">
    <reaction evidence="3">
        <text>[protein]-L-glutamate 5-O-methyl ester + H2O = L-glutamyl-[protein] + methanol + H(+)</text>
        <dbReference type="Rhea" id="RHEA:23236"/>
        <dbReference type="Rhea" id="RHEA-COMP:10208"/>
        <dbReference type="Rhea" id="RHEA-COMP:10311"/>
        <dbReference type="ChEBI" id="CHEBI:15377"/>
        <dbReference type="ChEBI" id="CHEBI:15378"/>
        <dbReference type="ChEBI" id="CHEBI:17790"/>
        <dbReference type="ChEBI" id="CHEBI:29973"/>
        <dbReference type="ChEBI" id="CHEBI:82795"/>
        <dbReference type="EC" id="3.1.1.61"/>
    </reaction>
</comment>
<evidence type="ECO:0000256" key="3">
    <source>
        <dbReference type="ARBA" id="ARBA00048267"/>
    </source>
</evidence>
<gene>
    <name evidence="7" type="ORF">EA26_10460</name>
</gene>
<evidence type="ECO:0000256" key="2">
    <source>
        <dbReference type="ARBA" id="ARBA00039140"/>
    </source>
</evidence>
<evidence type="ECO:0000313" key="7">
    <source>
        <dbReference type="EMBL" id="KGK11703.1"/>
    </source>
</evidence>
<comment type="caution">
    <text evidence="7">The sequence shown here is derived from an EMBL/GenBank/DDBJ whole genome shotgun (WGS) entry which is preliminary data.</text>
</comment>
<evidence type="ECO:0000256" key="5">
    <source>
        <dbReference type="SAM" id="Phobius"/>
    </source>
</evidence>
<reference evidence="7 8" key="1">
    <citation type="submission" date="2014-04" db="EMBL/GenBank/DDBJ databases">
        <title>Genome sequencing of Vibrio navarrensis strains.</title>
        <authorList>
            <person name="Gladney L.M."/>
            <person name="Katz L.S."/>
            <person name="Marino-Ramirez L."/>
            <person name="Jordan I.K."/>
        </authorList>
    </citation>
    <scope>NUCLEOTIDE SEQUENCE [LARGE SCALE GENOMIC DNA]</scope>
    <source>
        <strain evidence="7 8">ATCC 51183</strain>
    </source>
</reference>
<dbReference type="GO" id="GO:0005737">
    <property type="term" value="C:cytoplasm"/>
    <property type="evidence" value="ECO:0007669"/>
    <property type="project" value="InterPro"/>
</dbReference>
<feature type="transmembrane region" description="Helical" evidence="5">
    <location>
        <begin position="6"/>
        <end position="27"/>
    </location>
</feature>